<protein>
    <submittedName>
        <fullName evidence="1">Uncharacterized protein</fullName>
    </submittedName>
</protein>
<keyword evidence="2" id="KW-1185">Reference proteome</keyword>
<evidence type="ECO:0000313" key="2">
    <source>
        <dbReference type="Proteomes" id="UP000234585"/>
    </source>
</evidence>
<accession>A0A2I2FH88</accession>
<gene>
    <name evidence="1" type="ORF">BDW47DRAFT_4627</name>
</gene>
<proteinExistence type="predicted"/>
<organism evidence="1 2">
    <name type="scientific">Aspergillus candidus</name>
    <dbReference type="NCBI Taxonomy" id="41067"/>
    <lineage>
        <taxon>Eukaryota</taxon>
        <taxon>Fungi</taxon>
        <taxon>Dikarya</taxon>
        <taxon>Ascomycota</taxon>
        <taxon>Pezizomycotina</taxon>
        <taxon>Eurotiomycetes</taxon>
        <taxon>Eurotiomycetidae</taxon>
        <taxon>Eurotiales</taxon>
        <taxon>Aspergillaceae</taxon>
        <taxon>Aspergillus</taxon>
        <taxon>Aspergillus subgen. Circumdati</taxon>
    </lineage>
</organism>
<name>A0A2I2FH88_ASPCN</name>
<dbReference type="RefSeq" id="XP_024673982.1">
    <property type="nucleotide sequence ID" value="XM_024819093.1"/>
</dbReference>
<dbReference type="AlphaFoldDB" id="A0A2I2FH88"/>
<sequence length="90" mass="9731">MEGGFSKALLMKTVDGSSYIVKMPCLNAGKPMYCTASEVAVLDFGKILSNAGNTQASLFPYMVRKHITIPIPRVLTWSTDSTNPFGAKKS</sequence>
<dbReference type="OrthoDB" id="2906425at2759"/>
<dbReference type="Proteomes" id="UP000234585">
    <property type="component" value="Unassembled WGS sequence"/>
</dbReference>
<evidence type="ECO:0000313" key="1">
    <source>
        <dbReference type="EMBL" id="PLB39970.1"/>
    </source>
</evidence>
<dbReference type="GeneID" id="36526253"/>
<dbReference type="EMBL" id="KZ559126">
    <property type="protein sequence ID" value="PLB39970.1"/>
    <property type="molecule type" value="Genomic_DNA"/>
</dbReference>
<reference evidence="1 2" key="1">
    <citation type="submission" date="2017-12" db="EMBL/GenBank/DDBJ databases">
        <authorList>
            <consortium name="DOE Joint Genome Institute"/>
            <person name="Haridas S."/>
            <person name="Kjaerbolling I."/>
            <person name="Vesth T.C."/>
            <person name="Frisvad J.C."/>
            <person name="Nybo J.L."/>
            <person name="Theobald S."/>
            <person name="Kuo A."/>
            <person name="Bowyer P."/>
            <person name="Matsuda Y."/>
            <person name="Mondo S."/>
            <person name="Lyhne E.K."/>
            <person name="Kogle M.E."/>
            <person name="Clum A."/>
            <person name="Lipzen A."/>
            <person name="Salamov A."/>
            <person name="Ngan C.Y."/>
            <person name="Daum C."/>
            <person name="Chiniquy J."/>
            <person name="Barry K."/>
            <person name="LaButti K."/>
            <person name="Simmons B.A."/>
            <person name="Magnuson J.K."/>
            <person name="Mortensen U.H."/>
            <person name="Larsen T.O."/>
            <person name="Grigoriev I.V."/>
            <person name="Baker S.E."/>
            <person name="Andersen M.R."/>
            <person name="Nordberg H.P."/>
            <person name="Cantor M.N."/>
            <person name="Hua S.X."/>
        </authorList>
    </citation>
    <scope>NUCLEOTIDE SEQUENCE [LARGE SCALE GENOMIC DNA]</scope>
    <source>
        <strain evidence="1 2">CBS 102.13</strain>
    </source>
</reference>